<name>A0A9N8YT69_9GLOM</name>
<dbReference type="InterPro" id="IPR036910">
    <property type="entry name" value="HMG_box_dom_sf"/>
</dbReference>
<proteinExistence type="predicted"/>
<comment type="subcellular location">
    <subcellularLocation>
        <location evidence="1">Nucleus</location>
    </subcellularLocation>
</comment>
<feature type="region of interest" description="Disordered" evidence="6">
    <location>
        <begin position="281"/>
        <end position="316"/>
    </location>
</feature>
<dbReference type="SUPFAM" id="SSF47095">
    <property type="entry name" value="HMG-box"/>
    <property type="match status" value="1"/>
</dbReference>
<feature type="region of interest" description="Disordered" evidence="6">
    <location>
        <begin position="350"/>
        <end position="392"/>
    </location>
</feature>
<reference evidence="7" key="1">
    <citation type="submission" date="2021-06" db="EMBL/GenBank/DDBJ databases">
        <authorList>
            <person name="Kallberg Y."/>
            <person name="Tangrot J."/>
            <person name="Rosling A."/>
        </authorList>
    </citation>
    <scope>NUCLEOTIDE SEQUENCE</scope>
    <source>
        <strain evidence="7">CL551</strain>
    </source>
</reference>
<dbReference type="PANTHER" id="PTHR45803:SF5">
    <property type="entry name" value="SOX100B"/>
    <property type="match status" value="1"/>
</dbReference>
<gene>
    <name evidence="7" type="ORF">AMORRO_LOCUS1060</name>
</gene>
<evidence type="ECO:0000256" key="1">
    <source>
        <dbReference type="ARBA" id="ARBA00004123"/>
    </source>
</evidence>
<dbReference type="Proteomes" id="UP000789342">
    <property type="component" value="Unassembled WGS sequence"/>
</dbReference>
<accession>A0A9N8YT69</accession>
<evidence type="ECO:0000313" key="8">
    <source>
        <dbReference type="Proteomes" id="UP000789342"/>
    </source>
</evidence>
<keyword evidence="2" id="KW-0805">Transcription regulation</keyword>
<feature type="compositionally biased region" description="Basic and acidic residues" evidence="6">
    <location>
        <begin position="375"/>
        <end position="392"/>
    </location>
</feature>
<feature type="compositionally biased region" description="Polar residues" evidence="6">
    <location>
        <begin position="360"/>
        <end position="371"/>
    </location>
</feature>
<evidence type="ECO:0000256" key="5">
    <source>
        <dbReference type="ARBA" id="ARBA00023242"/>
    </source>
</evidence>
<dbReference type="GO" id="GO:0000978">
    <property type="term" value="F:RNA polymerase II cis-regulatory region sequence-specific DNA binding"/>
    <property type="evidence" value="ECO:0007669"/>
    <property type="project" value="TreeGrafter"/>
</dbReference>
<evidence type="ECO:0000256" key="3">
    <source>
        <dbReference type="ARBA" id="ARBA00023125"/>
    </source>
</evidence>
<evidence type="ECO:0000256" key="6">
    <source>
        <dbReference type="SAM" id="MobiDB-lite"/>
    </source>
</evidence>
<keyword evidence="8" id="KW-1185">Reference proteome</keyword>
<keyword evidence="5" id="KW-0539">Nucleus</keyword>
<dbReference type="PANTHER" id="PTHR45803">
    <property type="entry name" value="SOX100B"/>
    <property type="match status" value="1"/>
</dbReference>
<keyword evidence="4" id="KW-0804">Transcription</keyword>
<evidence type="ECO:0000256" key="2">
    <source>
        <dbReference type="ARBA" id="ARBA00023015"/>
    </source>
</evidence>
<dbReference type="InterPro" id="IPR050917">
    <property type="entry name" value="SOX_TF"/>
</dbReference>
<protein>
    <submittedName>
        <fullName evidence="7">12812_t:CDS:1</fullName>
    </submittedName>
</protein>
<dbReference type="Gene3D" id="1.10.30.10">
    <property type="entry name" value="High mobility group box domain"/>
    <property type="match status" value="1"/>
</dbReference>
<evidence type="ECO:0000313" key="7">
    <source>
        <dbReference type="EMBL" id="CAG8454277.1"/>
    </source>
</evidence>
<comment type="caution">
    <text evidence="7">The sequence shown here is derived from an EMBL/GenBank/DDBJ whole genome shotgun (WGS) entry which is preliminary data.</text>
</comment>
<dbReference type="GO" id="GO:0000981">
    <property type="term" value="F:DNA-binding transcription factor activity, RNA polymerase II-specific"/>
    <property type="evidence" value="ECO:0007669"/>
    <property type="project" value="TreeGrafter"/>
</dbReference>
<feature type="region of interest" description="Disordered" evidence="6">
    <location>
        <begin position="40"/>
        <end position="59"/>
    </location>
</feature>
<organism evidence="7 8">
    <name type="scientific">Acaulospora morrowiae</name>
    <dbReference type="NCBI Taxonomy" id="94023"/>
    <lineage>
        <taxon>Eukaryota</taxon>
        <taxon>Fungi</taxon>
        <taxon>Fungi incertae sedis</taxon>
        <taxon>Mucoromycota</taxon>
        <taxon>Glomeromycotina</taxon>
        <taxon>Glomeromycetes</taxon>
        <taxon>Diversisporales</taxon>
        <taxon>Acaulosporaceae</taxon>
        <taxon>Acaulospora</taxon>
    </lineage>
</organism>
<dbReference type="OrthoDB" id="6247875at2759"/>
<keyword evidence="3" id="KW-0238">DNA-binding</keyword>
<dbReference type="GO" id="GO:0005634">
    <property type="term" value="C:nucleus"/>
    <property type="evidence" value="ECO:0007669"/>
    <property type="project" value="UniProtKB-SubCell"/>
</dbReference>
<sequence>MVEQNLSRPYDLALVRLIFDSIDVESNYFQSSIRSVASAHHQLHSPGENSMRDEEQNDDFGPNQRVDFNISSRGQSSNGIIITELLNVSDISTEDIAIWHPYKPRIVASLSLRLAFIEKRVASSYSWAGMIDKFNDIIGIGDISILIKCELRNLEITLSLKILVFVMDSKQAGSRPWKINQVNVANLEDCSPYTTNITSNTSKFERPLDSAVEQKSLQQDAKQRVLKYQLHIRKNSQCPPDDTLPTPLPLGAHSGLLQELTFDQGKGQFLWASESYQGNLKKRRMNGGSSPASLKPYDTKVPPRNTDERHPSKTVAEMWREEPEEIKLYYQREADLALVEHKKKYPYYKYKPKKKDSKNKGNSAPSSTDSAKVSGPEDPKEDSQVPIEHRKQASMESAFTVFEFRPSSDKREERVEEVATPETFMETPPVTPIWADFPAELNQCPNCHHQKSWTEATLSLIDEQALSFIPEYHNLQSYTPSLTPTQVLENSMTSPFPATLNEADFSQFNDDISNNNEISIPEITADASDVMAFLLTQTSNWNSTEDLARYVVPSQDATILPSATLPELPPTPTSPGNFFPYVTNVETTQSIQQLLQLQTQFQDSYLNN</sequence>
<evidence type="ECO:0000256" key="4">
    <source>
        <dbReference type="ARBA" id="ARBA00023163"/>
    </source>
</evidence>
<dbReference type="EMBL" id="CAJVPV010000381">
    <property type="protein sequence ID" value="CAG8454277.1"/>
    <property type="molecule type" value="Genomic_DNA"/>
</dbReference>
<dbReference type="AlphaFoldDB" id="A0A9N8YT69"/>